<proteinExistence type="predicted"/>
<accession>A0A0D6EI04</accession>
<dbReference type="Proteomes" id="UP000243876">
    <property type="component" value="Unassembled WGS sequence"/>
</dbReference>
<evidence type="ECO:0000313" key="2">
    <source>
        <dbReference type="Proteomes" id="UP000243876"/>
    </source>
</evidence>
<organism evidence="1 2">
    <name type="scientific">Sporidiobolus salmonicolor</name>
    <name type="common">Yeast-like fungus</name>
    <name type="synonym">Sporobolomyces salmonicolor</name>
    <dbReference type="NCBI Taxonomy" id="5005"/>
    <lineage>
        <taxon>Eukaryota</taxon>
        <taxon>Fungi</taxon>
        <taxon>Dikarya</taxon>
        <taxon>Basidiomycota</taxon>
        <taxon>Pucciniomycotina</taxon>
        <taxon>Microbotryomycetes</taxon>
        <taxon>Sporidiobolales</taxon>
        <taxon>Sporidiobolaceae</taxon>
        <taxon>Sporobolomyces</taxon>
    </lineage>
</organism>
<dbReference type="EMBL" id="CENE01000003">
    <property type="protein sequence ID" value="CEQ39546.1"/>
    <property type="molecule type" value="Genomic_DNA"/>
</dbReference>
<keyword evidence="2" id="KW-1185">Reference proteome</keyword>
<dbReference type="OrthoDB" id="1684102at2759"/>
<name>A0A0D6EI04_SPOSA</name>
<gene>
    <name evidence="1" type="primary">SPOSA6832_01083</name>
</gene>
<protein>
    <submittedName>
        <fullName evidence="1">SPOSA6832_01083-mRNA-1:cds</fullName>
    </submittedName>
</protein>
<evidence type="ECO:0000313" key="1">
    <source>
        <dbReference type="EMBL" id="CEQ39546.1"/>
    </source>
</evidence>
<dbReference type="AlphaFoldDB" id="A0A0D6EI04"/>
<sequence length="665" mass="73471">MTHDILPSIPRTLPLVILDYLLLTLTHRSPFRRRTALVLALVAIVLSFRVLSDLRSFLNPSRALPTPAWVAEDALAAAYQAAPPTREQESNYARLTSLIEQRRSAYPSSAFREPALRGGVKDAKPGVAVTAIVLHWKRRRGLQLVLKHLSRYPFIREVIVWNNRPGVDLTPDDFTLSSPPGSDLPPPVLRIFNSPSNVHDAGKHFACSLAKHPHCYFNDDDWLNIYMDALYTKYLESGSGGSSDIDLHTGFTWLGTGSFFPRALSTRFLQQQSAAPIPLRRDQTLVADMFFSLWTNSYPEQWPNDLVPIDVEGGEVGWSRSEGVDQWAVVYGNILSAIRTLHTTLSLPALSPSTPPLTPHPFPVSPPLPESHSRAPCANDACLFVTSLTPFPDPSSLRASYAEDPVGAGSALERRGGVWGSWFGRRRGRGTEGHARALHAGRPEAPPARFDPYKLSHVREHEARFNALKQPRTKVFAAGGAAAAVAGSSGATRESAWPTDEWWTRNGSWHLAVDGKGVETCWESWRAPDIDDHFGLTLVRPRVVRTIRIIGSLDLANIVSWEDPDGGSESWVVLTVREDGSGGWEPRAVVGLPTVKRLTPTLLSVTFTLDPIRLPTTSTRDDVGTYEVANEEGMEVAVRKIKMVSQGRKTNRLRVCGWVLDGWSI</sequence>
<reference evidence="2" key="1">
    <citation type="submission" date="2015-02" db="EMBL/GenBank/DDBJ databases">
        <authorList>
            <person name="Gon?alves P."/>
        </authorList>
    </citation>
    <scope>NUCLEOTIDE SEQUENCE [LARGE SCALE GENOMIC DNA]</scope>
</reference>
<feature type="non-terminal residue" evidence="1">
    <location>
        <position position="1"/>
    </location>
</feature>